<evidence type="ECO:0000256" key="16">
    <source>
        <dbReference type="ARBA" id="ARBA00048088"/>
    </source>
</evidence>
<evidence type="ECO:0000313" key="21">
    <source>
        <dbReference type="Ensembl" id="ENSBIXP00000043344.1"/>
    </source>
</evidence>
<accession>A0A4W2F1T9</accession>
<dbReference type="InterPro" id="IPR036188">
    <property type="entry name" value="FAD/NAD-bd_sf"/>
</dbReference>
<evidence type="ECO:0000256" key="1">
    <source>
        <dbReference type="ARBA" id="ARBA00001974"/>
    </source>
</evidence>
<comment type="similarity">
    <text evidence="3 18 19">Belongs to the FMO family.</text>
</comment>
<keyword evidence="11 18" id="KW-0503">Monooxygenase</keyword>
<comment type="catalytic activity">
    <reaction evidence="14">
        <text>hypotaurine + NADH + O2 + H(+) = taurine + NAD(+) + H2O</text>
        <dbReference type="Rhea" id="RHEA:74111"/>
        <dbReference type="ChEBI" id="CHEBI:15377"/>
        <dbReference type="ChEBI" id="CHEBI:15378"/>
        <dbReference type="ChEBI" id="CHEBI:15379"/>
        <dbReference type="ChEBI" id="CHEBI:57540"/>
        <dbReference type="ChEBI" id="CHEBI:57853"/>
        <dbReference type="ChEBI" id="CHEBI:57945"/>
        <dbReference type="ChEBI" id="CHEBI:507393"/>
        <dbReference type="EC" id="1.14.13.8"/>
    </reaction>
    <physiologicalReaction direction="left-to-right" evidence="14">
        <dbReference type="Rhea" id="RHEA:74112"/>
    </physiologicalReaction>
</comment>
<evidence type="ECO:0000256" key="13">
    <source>
        <dbReference type="ARBA" id="ARBA00045957"/>
    </source>
</evidence>
<sequence>MPGKRIMVVGAGVSGLGAIKICLEEGLEPICFEESNDIGGLWRYETERGRPSVYKSVISNTSKEMMAYSDYPFPDHFPNYLHNSKIMEYLHMYVKHFHLLKHIRFLSKVCSVRKHSDFSFTGQWDVVVGLFTNPFMPLQKFPGIMRFKGQYIHSWEYKSPEKFQGKKIIVIGIGNSAIDLAIELSHVAAQVFLSTRSGAWIWNWVWDSGMPMDTVLFTRFNSLVKKIFPEFLIHRWAENKLNVRFNHDIYGLLPQHRFLSHQASFGDDLPNYIITGRVRMKPNVTKFTETSAIFEDSTEEDVDVIIFATGYTCSFPFLENNSTVLDIQRSMYKFVFPPELEKPTLAFIGILQPVGATIPTSELQSQWAARVFKGLNKLPSVSGMLADIRKKRTKLEKQYLNSPRDARRVQYVDYMDEIASEIAVKPNLFSLFLWDPKLALELFLGPCTSYQYRLQGPGKWAGAREAILTQRERIIKPLRTRTLICAQAPCCVPLWLKSICVALLLFVLTFIIIKG</sequence>
<evidence type="ECO:0000256" key="11">
    <source>
        <dbReference type="ARBA" id="ARBA00023033"/>
    </source>
</evidence>
<dbReference type="InterPro" id="IPR000960">
    <property type="entry name" value="Flavin_mOase"/>
</dbReference>
<dbReference type="Pfam" id="PF00743">
    <property type="entry name" value="FMO-like"/>
    <property type="match status" value="1"/>
</dbReference>
<evidence type="ECO:0000256" key="5">
    <source>
        <dbReference type="ARBA" id="ARBA00022692"/>
    </source>
</evidence>
<dbReference type="STRING" id="30522.A0A4W2F1T9"/>
<dbReference type="GO" id="GO:0004499">
    <property type="term" value="F:N,N-dimethylaniline monooxygenase activity"/>
    <property type="evidence" value="ECO:0007669"/>
    <property type="project" value="UniProtKB-UniRule"/>
</dbReference>
<keyword evidence="9 20" id="KW-1133">Transmembrane helix</keyword>
<keyword evidence="5 20" id="KW-0812">Transmembrane</keyword>
<dbReference type="Proteomes" id="UP000314981">
    <property type="component" value="Chromosome 3"/>
</dbReference>
<comment type="function">
    <text evidence="13">Broad spectrum monooxygenase that catalyzes the oxygenation of a wide variety of nitrogen- and sulfur-containing compounds including xenobiotics. Catalyzes the S-oxygenation of hypotaurine to produce taurine, an organic osmolyte involved in cell volume regulation as well as a variety of cytoprotective and developmental processes. In vitro, catalyzes the N-oxygenation of trimethylamine (TMA) to produce trimethylamine N-oxide (TMAO) and could therefore participate to the detoxification of this compound that is generated by the action of gut microbiota from dietary precursors such as choline, choline containing compounds, betaine or L-carnitine.</text>
</comment>
<evidence type="ECO:0000313" key="22">
    <source>
        <dbReference type="Proteomes" id="UP000314981"/>
    </source>
</evidence>
<evidence type="ECO:0000256" key="3">
    <source>
        <dbReference type="ARBA" id="ARBA00009183"/>
    </source>
</evidence>
<evidence type="ECO:0000256" key="15">
    <source>
        <dbReference type="ARBA" id="ARBA00048041"/>
    </source>
</evidence>
<keyword evidence="10 18" id="KW-0560">Oxidoreductase</keyword>
<dbReference type="PIRSF" id="PIRSF000332">
    <property type="entry name" value="FMO"/>
    <property type="match status" value="1"/>
</dbReference>
<dbReference type="OMA" id="CTGYKND"/>
<evidence type="ECO:0000256" key="17">
    <source>
        <dbReference type="ARBA" id="ARBA00049443"/>
    </source>
</evidence>
<evidence type="ECO:0000256" key="9">
    <source>
        <dbReference type="ARBA" id="ARBA00022989"/>
    </source>
</evidence>
<comment type="catalytic activity">
    <reaction evidence="15">
        <text>hypotaurine + NADPH + O2 + H(+) = taurine + NADP(+) + H2O</text>
        <dbReference type="Rhea" id="RHEA:69819"/>
        <dbReference type="ChEBI" id="CHEBI:15377"/>
        <dbReference type="ChEBI" id="CHEBI:15378"/>
        <dbReference type="ChEBI" id="CHEBI:15379"/>
        <dbReference type="ChEBI" id="CHEBI:57783"/>
        <dbReference type="ChEBI" id="CHEBI:57853"/>
        <dbReference type="ChEBI" id="CHEBI:58349"/>
        <dbReference type="ChEBI" id="CHEBI:507393"/>
        <dbReference type="EC" id="1.14.13.8"/>
    </reaction>
    <physiologicalReaction direction="left-to-right" evidence="15">
        <dbReference type="Rhea" id="RHEA:69820"/>
    </physiologicalReaction>
</comment>
<evidence type="ECO:0000256" key="4">
    <source>
        <dbReference type="ARBA" id="ARBA00022630"/>
    </source>
</evidence>
<keyword evidence="6 18" id="KW-0256">Endoplasmic reticulum</keyword>
<dbReference type="Ensembl" id="ENSBIXT00000052125.1">
    <property type="protein sequence ID" value="ENSBIXP00000043344.1"/>
    <property type="gene ID" value="ENSBIXG00000027432.1"/>
</dbReference>
<dbReference type="AlphaFoldDB" id="A0A4W2F1T9"/>
<comment type="catalytic activity">
    <reaction evidence="17">
        <text>N,N-dimethylaniline + NADPH + O2 + H(+) = N,N-dimethylaniline N-oxide + NADP(+) + H2O</text>
        <dbReference type="Rhea" id="RHEA:24468"/>
        <dbReference type="ChEBI" id="CHEBI:15377"/>
        <dbReference type="ChEBI" id="CHEBI:15378"/>
        <dbReference type="ChEBI" id="CHEBI:15379"/>
        <dbReference type="ChEBI" id="CHEBI:16269"/>
        <dbReference type="ChEBI" id="CHEBI:17735"/>
        <dbReference type="ChEBI" id="CHEBI:57783"/>
        <dbReference type="ChEBI" id="CHEBI:58349"/>
        <dbReference type="EC" id="1.14.13.8"/>
    </reaction>
    <physiologicalReaction direction="left-to-right" evidence="17">
        <dbReference type="Rhea" id="RHEA:24469"/>
    </physiologicalReaction>
</comment>
<feature type="transmembrane region" description="Helical" evidence="20">
    <location>
        <begin position="494"/>
        <end position="513"/>
    </location>
</feature>
<dbReference type="FunFam" id="3.50.50.60:FF:000023">
    <property type="entry name" value="Dimethylaniline monooxygenase [N-oxide-forming]"/>
    <property type="match status" value="1"/>
</dbReference>
<dbReference type="GO" id="GO:0050661">
    <property type="term" value="F:NADP binding"/>
    <property type="evidence" value="ECO:0007669"/>
    <property type="project" value="InterPro"/>
</dbReference>
<keyword evidence="7 18" id="KW-0274">FAD</keyword>
<reference evidence="21 22" key="1">
    <citation type="submission" date="2018-11" db="EMBL/GenBank/DDBJ databases">
        <title>Haplotype-resolved cattle genomes.</title>
        <authorList>
            <person name="Low W.Y."/>
            <person name="Tearle R."/>
            <person name="Bickhart D.M."/>
            <person name="Rosen B.D."/>
            <person name="Koren S."/>
            <person name="Rhie A."/>
            <person name="Hiendleder S."/>
            <person name="Phillippy A.M."/>
            <person name="Smith T.P.L."/>
            <person name="Williams J.L."/>
        </authorList>
    </citation>
    <scope>NUCLEOTIDE SEQUENCE [LARGE SCALE GENOMIC DNA]</scope>
</reference>
<evidence type="ECO:0000256" key="12">
    <source>
        <dbReference type="ARBA" id="ARBA00023136"/>
    </source>
</evidence>
<evidence type="ECO:0000256" key="20">
    <source>
        <dbReference type="SAM" id="Phobius"/>
    </source>
</evidence>
<name>A0A4W2F1T9_BOBOX</name>
<comment type="catalytic activity">
    <reaction evidence="16">
        <text>trimethylamine + NADPH + O2 = trimethylamine N-oxide + NADP(+) + H2O</text>
        <dbReference type="Rhea" id="RHEA:31979"/>
        <dbReference type="ChEBI" id="CHEBI:15377"/>
        <dbReference type="ChEBI" id="CHEBI:15379"/>
        <dbReference type="ChEBI" id="CHEBI:15724"/>
        <dbReference type="ChEBI" id="CHEBI:57783"/>
        <dbReference type="ChEBI" id="CHEBI:58349"/>
        <dbReference type="ChEBI" id="CHEBI:58389"/>
        <dbReference type="EC" id="1.14.13.148"/>
    </reaction>
    <physiologicalReaction direction="left-to-right" evidence="16">
        <dbReference type="Rhea" id="RHEA:31980"/>
    </physiologicalReaction>
</comment>
<evidence type="ECO:0000256" key="2">
    <source>
        <dbReference type="ARBA" id="ARBA00004389"/>
    </source>
</evidence>
<reference evidence="21" key="2">
    <citation type="submission" date="2025-08" db="UniProtKB">
        <authorList>
            <consortium name="Ensembl"/>
        </authorList>
    </citation>
    <scope>IDENTIFICATION</scope>
</reference>
<dbReference type="FunFam" id="3.50.50.60:FF:000183">
    <property type="entry name" value="Dimethylaniline monooxygenase [N-oxide-forming]"/>
    <property type="match status" value="1"/>
</dbReference>
<comment type="cofactor">
    <cofactor evidence="1 18 19">
        <name>FAD</name>
        <dbReference type="ChEBI" id="CHEBI:57692"/>
    </cofactor>
</comment>
<evidence type="ECO:0000256" key="7">
    <source>
        <dbReference type="ARBA" id="ARBA00022827"/>
    </source>
</evidence>
<dbReference type="FunFam" id="3.50.50.60:FF:000543">
    <property type="entry name" value="Dimethylaniline monooxygenase [N-oxide-forming]"/>
    <property type="match status" value="1"/>
</dbReference>
<dbReference type="SUPFAM" id="SSF51905">
    <property type="entry name" value="FAD/NAD(P)-binding domain"/>
    <property type="match status" value="2"/>
</dbReference>
<dbReference type="GO" id="GO:0034899">
    <property type="term" value="F:trimethylamine monooxygenase activity"/>
    <property type="evidence" value="ECO:0007669"/>
    <property type="project" value="UniProtKB-EC"/>
</dbReference>
<proteinExistence type="inferred from homology"/>
<dbReference type="GO" id="GO:0050660">
    <property type="term" value="F:flavin adenine dinucleotide binding"/>
    <property type="evidence" value="ECO:0007669"/>
    <property type="project" value="InterPro"/>
</dbReference>
<protein>
    <recommendedName>
        <fullName evidence="19">Flavin-containing monooxygenase</fullName>
        <ecNumber evidence="19">1.-.-.-</ecNumber>
    </recommendedName>
</protein>
<evidence type="ECO:0000256" key="6">
    <source>
        <dbReference type="ARBA" id="ARBA00022824"/>
    </source>
</evidence>
<dbReference type="InterPro" id="IPR002253">
    <property type="entry name" value="Flavin_mOase_1"/>
</dbReference>
<keyword evidence="8 18" id="KW-0521">NADP</keyword>
<keyword evidence="4 18" id="KW-0285">Flavoprotein</keyword>
<reference evidence="21" key="3">
    <citation type="submission" date="2025-09" db="UniProtKB">
        <authorList>
            <consortium name="Ensembl"/>
        </authorList>
    </citation>
    <scope>IDENTIFICATION</scope>
</reference>
<evidence type="ECO:0000256" key="14">
    <source>
        <dbReference type="ARBA" id="ARBA00047338"/>
    </source>
</evidence>
<dbReference type="Gene3D" id="3.50.50.60">
    <property type="entry name" value="FAD/NAD(P)-binding domain"/>
    <property type="match status" value="4"/>
</dbReference>
<keyword evidence="12 18" id="KW-0472">Membrane</keyword>
<comment type="subcellular location">
    <subcellularLocation>
        <location evidence="2">Endoplasmic reticulum membrane</location>
        <topology evidence="2">Single-pass membrane protein</topology>
    </subcellularLocation>
</comment>
<evidence type="ECO:0000256" key="19">
    <source>
        <dbReference type="RuleBase" id="RU361177"/>
    </source>
</evidence>
<keyword evidence="22" id="KW-1185">Reference proteome</keyword>
<dbReference type="PANTHER" id="PTHR23023">
    <property type="entry name" value="DIMETHYLANILINE MONOOXYGENASE"/>
    <property type="match status" value="1"/>
</dbReference>
<organism evidence="21 22">
    <name type="scientific">Bos indicus x Bos taurus</name>
    <name type="common">Hybrid cattle</name>
    <dbReference type="NCBI Taxonomy" id="30522"/>
    <lineage>
        <taxon>Eukaryota</taxon>
        <taxon>Metazoa</taxon>
        <taxon>Chordata</taxon>
        <taxon>Craniata</taxon>
        <taxon>Vertebrata</taxon>
        <taxon>Euteleostomi</taxon>
        <taxon>Mammalia</taxon>
        <taxon>Eutheria</taxon>
        <taxon>Laurasiatheria</taxon>
        <taxon>Artiodactyla</taxon>
        <taxon>Ruminantia</taxon>
        <taxon>Pecora</taxon>
        <taxon>Bovidae</taxon>
        <taxon>Bovinae</taxon>
        <taxon>Bos</taxon>
    </lineage>
</organism>
<dbReference type="PRINTS" id="PR01121">
    <property type="entry name" value="FMOXYGENASE1"/>
</dbReference>
<dbReference type="EC" id="1.-.-.-" evidence="19"/>
<dbReference type="InterPro" id="IPR050346">
    <property type="entry name" value="FMO-like"/>
</dbReference>
<dbReference type="GO" id="GO:0047822">
    <property type="term" value="F:hypotaurine monooxygenase activity"/>
    <property type="evidence" value="ECO:0007669"/>
    <property type="project" value="RHEA"/>
</dbReference>
<dbReference type="InterPro" id="IPR020946">
    <property type="entry name" value="Flavin_mOase-like"/>
</dbReference>
<dbReference type="PRINTS" id="PR00370">
    <property type="entry name" value="FMOXYGENASE"/>
</dbReference>
<dbReference type="GO" id="GO:0005789">
    <property type="term" value="C:endoplasmic reticulum membrane"/>
    <property type="evidence" value="ECO:0007669"/>
    <property type="project" value="UniProtKB-SubCell"/>
</dbReference>
<evidence type="ECO:0000256" key="8">
    <source>
        <dbReference type="ARBA" id="ARBA00022857"/>
    </source>
</evidence>
<evidence type="ECO:0000256" key="10">
    <source>
        <dbReference type="ARBA" id="ARBA00023002"/>
    </source>
</evidence>
<evidence type="ECO:0000256" key="18">
    <source>
        <dbReference type="PIRNR" id="PIRNR000332"/>
    </source>
</evidence>